<dbReference type="AlphaFoldDB" id="A0A9D2UIA3"/>
<dbReference type="InterPro" id="IPR014825">
    <property type="entry name" value="DNA_alkylation"/>
</dbReference>
<reference evidence="1" key="1">
    <citation type="journal article" date="2021" name="PeerJ">
        <title>Extensive microbial diversity within the chicken gut microbiome revealed by metagenomics and culture.</title>
        <authorList>
            <person name="Gilroy R."/>
            <person name="Ravi A."/>
            <person name="Getino M."/>
            <person name="Pursley I."/>
            <person name="Horton D.L."/>
            <person name="Alikhan N.F."/>
            <person name="Baker D."/>
            <person name="Gharbi K."/>
            <person name="Hall N."/>
            <person name="Watson M."/>
            <person name="Adriaenssens E.M."/>
            <person name="Foster-Nyarko E."/>
            <person name="Jarju S."/>
            <person name="Secka A."/>
            <person name="Antonio M."/>
            <person name="Oren A."/>
            <person name="Chaudhuri R.R."/>
            <person name="La Ragione R."/>
            <person name="Hildebrand F."/>
            <person name="Pallen M.J."/>
        </authorList>
    </citation>
    <scope>NUCLEOTIDE SEQUENCE</scope>
    <source>
        <strain evidence="1">MalCec1-1739</strain>
    </source>
</reference>
<dbReference type="Pfam" id="PF08713">
    <property type="entry name" value="DNA_alkylation"/>
    <property type="match status" value="1"/>
</dbReference>
<dbReference type="CDD" id="cd06561">
    <property type="entry name" value="AlkD_like"/>
    <property type="match status" value="1"/>
</dbReference>
<accession>A0A9D2UIA3</accession>
<dbReference type="SUPFAM" id="SSF48371">
    <property type="entry name" value="ARM repeat"/>
    <property type="match status" value="1"/>
</dbReference>
<organism evidence="1 2">
    <name type="scientific">Candidatus Avibacteroides avistercoris</name>
    <dbReference type="NCBI Taxonomy" id="2840690"/>
    <lineage>
        <taxon>Bacteria</taxon>
        <taxon>Pseudomonadati</taxon>
        <taxon>Bacteroidota</taxon>
        <taxon>Bacteroidia</taxon>
        <taxon>Bacteroidales</taxon>
        <taxon>Bacteroidaceae</taxon>
        <taxon>Bacteroidaceae incertae sedis</taxon>
        <taxon>Candidatus Avibacteroides</taxon>
    </lineage>
</organism>
<proteinExistence type="predicted"/>
<dbReference type="Gene3D" id="1.25.10.90">
    <property type="match status" value="1"/>
</dbReference>
<evidence type="ECO:0000313" key="2">
    <source>
        <dbReference type="Proteomes" id="UP000787625"/>
    </source>
</evidence>
<dbReference type="PANTHER" id="PTHR41291:SF1">
    <property type="entry name" value="DNA ALKYLATION REPAIR PROTEIN"/>
    <property type="match status" value="1"/>
</dbReference>
<name>A0A9D2UIA3_9BACT</name>
<comment type="caution">
    <text evidence="1">The sequence shown here is derived from an EMBL/GenBank/DDBJ whole genome shotgun (WGS) entry which is preliminary data.</text>
</comment>
<reference evidence="1" key="2">
    <citation type="submission" date="2021-04" db="EMBL/GenBank/DDBJ databases">
        <authorList>
            <person name="Gilroy R."/>
        </authorList>
    </citation>
    <scope>NUCLEOTIDE SEQUENCE</scope>
    <source>
        <strain evidence="1">MalCec1-1739</strain>
    </source>
</reference>
<gene>
    <name evidence="1" type="ORF">IAA93_04770</name>
</gene>
<dbReference type="Proteomes" id="UP000787625">
    <property type="component" value="Unassembled WGS sequence"/>
</dbReference>
<dbReference type="PANTHER" id="PTHR41291">
    <property type="entry name" value="DNA ALKYLATION REPAIR PROTEIN"/>
    <property type="match status" value="1"/>
</dbReference>
<protein>
    <submittedName>
        <fullName evidence="1">DNA alkylation repair protein</fullName>
    </submittedName>
</protein>
<evidence type="ECO:0000313" key="1">
    <source>
        <dbReference type="EMBL" id="HJD53020.1"/>
    </source>
</evidence>
<dbReference type="EMBL" id="DWUP01000097">
    <property type="protein sequence ID" value="HJD53020.1"/>
    <property type="molecule type" value="Genomic_DNA"/>
</dbReference>
<sequence length="221" mass="24875">MPNIEETIKDIKTQCRLAMNGMVSTAMRERGMDYRLNFGVEYPRIREIARRYTPDHALASELWKSGIRELQIMAGILQPAETFDPAIADIWISDIHNSELAEMTSMNLFSRLPYASEAAFRWIAADDEMTQYCGYLTITRLMARGASLNERARHELTDQAIAAAMTEDMYPRRAAINALCELALSSEEGKRAVLNAVKPYTHAGNPLGQELHTQLAYALGM</sequence>
<dbReference type="InterPro" id="IPR016024">
    <property type="entry name" value="ARM-type_fold"/>
</dbReference>